<sequence length="147" mass="16426">MRVLHARAEPEKVSLAYRLLSRLHGFIGCPFAIALPYEEPSILARLEDVEPLVLVAVPVQCCARRVRLQPAEMHAELCKAGAIAEGELEAVCGGVDRVYTVSERCWLEGGRVDEIFGLAVRIGRQRHGGFRPADHGFPRYWTPKIHE</sequence>
<keyword evidence="2" id="KW-1185">Reference proteome</keyword>
<organism evidence="1 2">
    <name type="scientific">Grifola frondosa</name>
    <name type="common">Maitake</name>
    <name type="synonym">Polyporus frondosus</name>
    <dbReference type="NCBI Taxonomy" id="5627"/>
    <lineage>
        <taxon>Eukaryota</taxon>
        <taxon>Fungi</taxon>
        <taxon>Dikarya</taxon>
        <taxon>Basidiomycota</taxon>
        <taxon>Agaricomycotina</taxon>
        <taxon>Agaricomycetes</taxon>
        <taxon>Polyporales</taxon>
        <taxon>Grifolaceae</taxon>
        <taxon>Grifola</taxon>
    </lineage>
</organism>
<name>A0A1C7MP28_GRIFR</name>
<proteinExistence type="predicted"/>
<reference evidence="1 2" key="1">
    <citation type="submission" date="2016-03" db="EMBL/GenBank/DDBJ databases">
        <title>Whole genome sequencing of Grifola frondosa 9006-11.</title>
        <authorList>
            <person name="Min B."/>
            <person name="Park H."/>
            <person name="Kim J.-G."/>
            <person name="Cho H."/>
            <person name="Oh Y.-L."/>
            <person name="Kong W.-S."/>
            <person name="Choi I.-G."/>
        </authorList>
    </citation>
    <scope>NUCLEOTIDE SEQUENCE [LARGE SCALE GENOMIC DNA]</scope>
    <source>
        <strain evidence="1 2">9006-11</strain>
    </source>
</reference>
<accession>A0A1C7MP28</accession>
<dbReference type="EMBL" id="LUGG01000002">
    <property type="protein sequence ID" value="OBZ78176.1"/>
    <property type="molecule type" value="Genomic_DNA"/>
</dbReference>
<protein>
    <submittedName>
        <fullName evidence="1">Uncharacterized protein</fullName>
    </submittedName>
</protein>
<evidence type="ECO:0000313" key="2">
    <source>
        <dbReference type="Proteomes" id="UP000092993"/>
    </source>
</evidence>
<evidence type="ECO:0000313" key="1">
    <source>
        <dbReference type="EMBL" id="OBZ78176.1"/>
    </source>
</evidence>
<comment type="caution">
    <text evidence="1">The sequence shown here is derived from an EMBL/GenBank/DDBJ whole genome shotgun (WGS) entry which is preliminary data.</text>
</comment>
<dbReference type="Proteomes" id="UP000092993">
    <property type="component" value="Unassembled WGS sequence"/>
</dbReference>
<dbReference type="AlphaFoldDB" id="A0A1C7MP28"/>
<gene>
    <name evidence="1" type="ORF">A0H81_02710</name>
</gene>